<feature type="transmembrane region" description="Helical" evidence="1">
    <location>
        <begin position="20"/>
        <end position="41"/>
    </location>
</feature>
<organism evidence="2 3">
    <name type="scientific">Wansuia hejianensis</name>
    <dbReference type="NCBI Taxonomy" id="2763667"/>
    <lineage>
        <taxon>Bacteria</taxon>
        <taxon>Bacillati</taxon>
        <taxon>Bacillota</taxon>
        <taxon>Clostridia</taxon>
        <taxon>Lachnospirales</taxon>
        <taxon>Lachnospiraceae</taxon>
        <taxon>Wansuia</taxon>
    </lineage>
</organism>
<accession>A0A926F145</accession>
<dbReference type="Proteomes" id="UP000601522">
    <property type="component" value="Unassembled WGS sequence"/>
</dbReference>
<comment type="caution">
    <text evidence="2">The sequence shown here is derived from an EMBL/GenBank/DDBJ whole genome shotgun (WGS) entry which is preliminary data.</text>
</comment>
<keyword evidence="3" id="KW-1185">Reference proteome</keyword>
<dbReference type="AlphaFoldDB" id="A0A926F145"/>
<keyword evidence="1" id="KW-1133">Transmembrane helix</keyword>
<dbReference type="EMBL" id="JACRTK010000003">
    <property type="protein sequence ID" value="MBC8591167.1"/>
    <property type="molecule type" value="Genomic_DNA"/>
</dbReference>
<sequence length="54" mass="6191">MLASILLFFSPKLFKLLEPTTSLAIALLMMFYYNSFAELLLMKFIKGKEIDLGN</sequence>
<evidence type="ECO:0000256" key="1">
    <source>
        <dbReference type="SAM" id="Phobius"/>
    </source>
</evidence>
<keyword evidence="1" id="KW-0472">Membrane</keyword>
<proteinExistence type="predicted"/>
<evidence type="ECO:0000313" key="2">
    <source>
        <dbReference type="EMBL" id="MBC8591167.1"/>
    </source>
</evidence>
<reference evidence="2 3" key="1">
    <citation type="submission" date="2020-08" db="EMBL/GenBank/DDBJ databases">
        <title>Genome public.</title>
        <authorList>
            <person name="Liu C."/>
            <person name="Sun Q."/>
        </authorList>
    </citation>
    <scope>NUCLEOTIDE SEQUENCE [LARGE SCALE GENOMIC DNA]</scope>
    <source>
        <strain evidence="2 3">NSJ-26</strain>
    </source>
</reference>
<evidence type="ECO:0000313" key="3">
    <source>
        <dbReference type="Proteomes" id="UP000601522"/>
    </source>
</evidence>
<gene>
    <name evidence="2" type="ORF">H8689_08585</name>
</gene>
<dbReference type="RefSeq" id="WP_249324031.1">
    <property type="nucleotide sequence ID" value="NZ_JACRTK010000003.1"/>
</dbReference>
<name>A0A926F145_9FIRM</name>
<keyword evidence="1" id="KW-0812">Transmembrane</keyword>
<protein>
    <submittedName>
        <fullName evidence="2">Uncharacterized protein</fullName>
    </submittedName>
</protein>